<proteinExistence type="predicted"/>
<dbReference type="InterPro" id="IPR019253">
    <property type="entry name" value="DUF2244_TM"/>
</dbReference>
<keyword evidence="1" id="KW-1133">Transmembrane helix</keyword>
<dbReference type="EMBL" id="VBAK01000072">
    <property type="protein sequence ID" value="TMI92109.1"/>
    <property type="molecule type" value="Genomic_DNA"/>
</dbReference>
<feature type="transmembrane region" description="Helical" evidence="1">
    <location>
        <begin position="36"/>
        <end position="55"/>
    </location>
</feature>
<evidence type="ECO:0000256" key="1">
    <source>
        <dbReference type="SAM" id="Phobius"/>
    </source>
</evidence>
<dbReference type="Proteomes" id="UP000318509">
    <property type="component" value="Unassembled WGS sequence"/>
</dbReference>
<keyword evidence="1" id="KW-0812">Transmembrane</keyword>
<dbReference type="AlphaFoldDB" id="A0A537K8J8"/>
<keyword evidence="1" id="KW-0472">Membrane</keyword>
<evidence type="ECO:0000313" key="2">
    <source>
        <dbReference type="EMBL" id="TMI92109.1"/>
    </source>
</evidence>
<feature type="transmembrane region" description="Helical" evidence="1">
    <location>
        <begin position="61"/>
        <end position="80"/>
    </location>
</feature>
<comment type="caution">
    <text evidence="2">The sequence shown here is derived from an EMBL/GenBank/DDBJ whole genome shotgun (WGS) entry which is preliminary data.</text>
</comment>
<gene>
    <name evidence="2" type="ORF">E6H00_03110</name>
</gene>
<feature type="non-terminal residue" evidence="2">
    <location>
        <position position="1"/>
    </location>
</feature>
<sequence length="173" mass="19237">RLNKGRCALPSAAAVDGEALRIEICPNCSLSVRGALVFFALACVAPLGIAAVLAAKGFWPVLPFAGLELALLGWALKVCLERRFHRQTITVTDTDVSIESRTRERYARVVFPRHWAQVKLRRPAVGRLPSRLTIESHGRQCELGSFLTEEERRGLALRLQRLIGRVNESPSWP</sequence>
<reference evidence="2 3" key="1">
    <citation type="journal article" date="2019" name="Nat. Microbiol.">
        <title>Mediterranean grassland soil C-N compound turnover is dependent on rainfall and depth, and is mediated by genomically divergent microorganisms.</title>
        <authorList>
            <person name="Diamond S."/>
            <person name="Andeer P.F."/>
            <person name="Li Z."/>
            <person name="Crits-Christoph A."/>
            <person name="Burstein D."/>
            <person name="Anantharaman K."/>
            <person name="Lane K.R."/>
            <person name="Thomas B.C."/>
            <person name="Pan C."/>
            <person name="Northen T.R."/>
            <person name="Banfield J.F."/>
        </authorList>
    </citation>
    <scope>NUCLEOTIDE SEQUENCE [LARGE SCALE GENOMIC DNA]</scope>
    <source>
        <strain evidence="2">NP_3</strain>
    </source>
</reference>
<dbReference type="Pfam" id="PF10003">
    <property type="entry name" value="DUF2244"/>
    <property type="match status" value="1"/>
</dbReference>
<accession>A0A537K8J8</accession>
<protein>
    <submittedName>
        <fullName evidence="2">DUF2244 domain-containing protein</fullName>
    </submittedName>
</protein>
<name>A0A537K8J8_9BACT</name>
<evidence type="ECO:0000313" key="3">
    <source>
        <dbReference type="Proteomes" id="UP000318509"/>
    </source>
</evidence>
<organism evidence="2 3">
    <name type="scientific">Candidatus Segetimicrobium genomatis</name>
    <dbReference type="NCBI Taxonomy" id="2569760"/>
    <lineage>
        <taxon>Bacteria</taxon>
        <taxon>Bacillati</taxon>
        <taxon>Candidatus Sysuimicrobiota</taxon>
        <taxon>Candidatus Sysuimicrobiia</taxon>
        <taxon>Candidatus Sysuimicrobiales</taxon>
        <taxon>Candidatus Segetimicrobiaceae</taxon>
        <taxon>Candidatus Segetimicrobium</taxon>
    </lineage>
</organism>